<name>A0A9P5Z2K0_9AGAR</name>
<dbReference type="CDD" id="cd09917">
    <property type="entry name" value="F-box_SF"/>
    <property type="match status" value="1"/>
</dbReference>
<sequence length="454" mass="52525">MIDLPPEIWIHIASYLPHETLRDLYSVNSVFFDAAMDLRWGEVVLERRYLLHGTQVDPFVAAKVKKLSIIFTLMGESAMRHTRDDAFRFRDGLNFLRKLAHRPKGDRIPNFMQQLTSLNPKLINLRHLNIDTSELPPKYDLCMLCTSFWANLGANLRSRPVLPALSELKLEFTGNIFQFREDGFDADFQAQDVQVMEMLARFVNTLSPSLEGLRIWSWAADLDTSHFFLGLAVFPKLQYLGVRMSFDRALRDPEGLKNVLWNHAPTLQKIELRLNPSRFHLNADSEDPMCRWLQQCLTDERCFSQVSFLDFYPTTTAEGTSIVLDAVKRISNTAIRIILRDRYLQHDEALSVIDAASECMWLRFLRMNVFRFDIDMLDRLAEKLPNLEGLWISIGDHVQPNDITTFGAEFTEQLKTRSYDRWKLKDLAVWQSGSEVDLDAMHSLATTIPSLETF</sequence>
<dbReference type="InterPro" id="IPR036047">
    <property type="entry name" value="F-box-like_dom_sf"/>
</dbReference>
<dbReference type="AlphaFoldDB" id="A0A9P5Z2K0"/>
<dbReference type="Proteomes" id="UP000807469">
    <property type="component" value="Unassembled WGS sequence"/>
</dbReference>
<proteinExistence type="predicted"/>
<organism evidence="1 2">
    <name type="scientific">Pholiota conissans</name>
    <dbReference type="NCBI Taxonomy" id="109636"/>
    <lineage>
        <taxon>Eukaryota</taxon>
        <taxon>Fungi</taxon>
        <taxon>Dikarya</taxon>
        <taxon>Basidiomycota</taxon>
        <taxon>Agaricomycotina</taxon>
        <taxon>Agaricomycetes</taxon>
        <taxon>Agaricomycetidae</taxon>
        <taxon>Agaricales</taxon>
        <taxon>Agaricineae</taxon>
        <taxon>Strophariaceae</taxon>
        <taxon>Pholiota</taxon>
    </lineage>
</organism>
<dbReference type="OrthoDB" id="3071584at2759"/>
<keyword evidence="2" id="KW-1185">Reference proteome</keyword>
<accession>A0A9P5Z2K0</accession>
<evidence type="ECO:0008006" key="3">
    <source>
        <dbReference type="Google" id="ProtNLM"/>
    </source>
</evidence>
<comment type="caution">
    <text evidence="1">The sequence shown here is derived from an EMBL/GenBank/DDBJ whole genome shotgun (WGS) entry which is preliminary data.</text>
</comment>
<dbReference type="EMBL" id="MU155237">
    <property type="protein sequence ID" value="KAF9478306.1"/>
    <property type="molecule type" value="Genomic_DNA"/>
</dbReference>
<dbReference type="SUPFAM" id="SSF81383">
    <property type="entry name" value="F-box domain"/>
    <property type="match status" value="1"/>
</dbReference>
<feature type="non-terminal residue" evidence="1">
    <location>
        <position position="454"/>
    </location>
</feature>
<dbReference type="Gene3D" id="3.80.10.10">
    <property type="entry name" value="Ribonuclease Inhibitor"/>
    <property type="match status" value="1"/>
</dbReference>
<dbReference type="InterPro" id="IPR032675">
    <property type="entry name" value="LRR_dom_sf"/>
</dbReference>
<evidence type="ECO:0000313" key="1">
    <source>
        <dbReference type="EMBL" id="KAF9478306.1"/>
    </source>
</evidence>
<evidence type="ECO:0000313" key="2">
    <source>
        <dbReference type="Proteomes" id="UP000807469"/>
    </source>
</evidence>
<gene>
    <name evidence="1" type="ORF">BDN70DRAFT_789897</name>
</gene>
<reference evidence="1" key="1">
    <citation type="submission" date="2020-11" db="EMBL/GenBank/DDBJ databases">
        <authorList>
            <consortium name="DOE Joint Genome Institute"/>
            <person name="Ahrendt S."/>
            <person name="Riley R."/>
            <person name="Andreopoulos W."/>
            <person name="Labutti K."/>
            <person name="Pangilinan J."/>
            <person name="Ruiz-Duenas F.J."/>
            <person name="Barrasa J.M."/>
            <person name="Sanchez-Garcia M."/>
            <person name="Camarero S."/>
            <person name="Miyauchi S."/>
            <person name="Serrano A."/>
            <person name="Linde D."/>
            <person name="Babiker R."/>
            <person name="Drula E."/>
            <person name="Ayuso-Fernandez I."/>
            <person name="Pacheco R."/>
            <person name="Padilla G."/>
            <person name="Ferreira P."/>
            <person name="Barriuso J."/>
            <person name="Kellner H."/>
            <person name="Castanera R."/>
            <person name="Alfaro M."/>
            <person name="Ramirez L."/>
            <person name="Pisabarro A.G."/>
            <person name="Kuo A."/>
            <person name="Tritt A."/>
            <person name="Lipzen A."/>
            <person name="He G."/>
            <person name="Yan M."/>
            <person name="Ng V."/>
            <person name="Cullen D."/>
            <person name="Martin F."/>
            <person name="Rosso M.-N."/>
            <person name="Henrissat B."/>
            <person name="Hibbett D."/>
            <person name="Martinez A.T."/>
            <person name="Grigoriev I.V."/>
        </authorList>
    </citation>
    <scope>NUCLEOTIDE SEQUENCE</scope>
    <source>
        <strain evidence="1">CIRM-BRFM 674</strain>
    </source>
</reference>
<protein>
    <recommendedName>
        <fullName evidence="3">F-box domain-containing protein</fullName>
    </recommendedName>
</protein>